<feature type="disulfide bond" evidence="11">
    <location>
        <begin position="211"/>
        <end position="241"/>
    </location>
</feature>
<name>W8Q499_POPTR</name>
<proteinExistence type="evidence at transcript level"/>
<keyword evidence="4 12" id="KW-0575">Peroxidase</keyword>
<evidence type="ECO:0000256" key="7">
    <source>
        <dbReference type="ARBA" id="ARBA00023002"/>
    </source>
</evidence>
<dbReference type="PANTHER" id="PTHR31388">
    <property type="entry name" value="PEROXIDASE 72-RELATED"/>
    <property type="match status" value="1"/>
</dbReference>
<keyword evidence="6 10" id="KW-0479">Metal-binding</keyword>
<dbReference type="GO" id="GO:0042744">
    <property type="term" value="P:hydrogen peroxide catabolic process"/>
    <property type="evidence" value="ECO:0007669"/>
    <property type="project" value="UniProtKB-KW"/>
</dbReference>
<dbReference type="InterPro" id="IPR000823">
    <property type="entry name" value="Peroxidase_pln"/>
</dbReference>
<dbReference type="Gene3D" id="1.10.520.10">
    <property type="match status" value="1"/>
</dbReference>
<feature type="binding site" evidence="10">
    <location>
        <position position="87"/>
    </location>
    <ligand>
        <name>Ca(2+)</name>
        <dbReference type="ChEBI" id="CHEBI:29108"/>
        <label>1</label>
    </ligand>
</feature>
<organism evidence="14">
    <name type="scientific">Populus trichocarpa</name>
    <name type="common">Western balsam poplar</name>
    <name type="synonym">Populus balsamifera subsp. trichocarpa</name>
    <dbReference type="NCBI Taxonomy" id="3694"/>
    <lineage>
        <taxon>Eukaryota</taxon>
        <taxon>Viridiplantae</taxon>
        <taxon>Streptophyta</taxon>
        <taxon>Embryophyta</taxon>
        <taxon>Tracheophyta</taxon>
        <taxon>Spermatophyta</taxon>
        <taxon>Magnoliopsida</taxon>
        <taxon>eudicotyledons</taxon>
        <taxon>Gunneridae</taxon>
        <taxon>Pentapetalae</taxon>
        <taxon>rosids</taxon>
        <taxon>fabids</taxon>
        <taxon>Malpighiales</taxon>
        <taxon>Salicaceae</taxon>
        <taxon>Saliceae</taxon>
        <taxon>Populus</taxon>
    </lineage>
</organism>
<comment type="catalytic activity">
    <reaction evidence="1 12">
        <text>2 a phenolic donor + H2O2 = 2 a phenolic radical donor + 2 H2O</text>
        <dbReference type="Rhea" id="RHEA:56136"/>
        <dbReference type="ChEBI" id="CHEBI:15377"/>
        <dbReference type="ChEBI" id="CHEBI:16240"/>
        <dbReference type="ChEBI" id="CHEBI:139520"/>
        <dbReference type="ChEBI" id="CHEBI:139521"/>
        <dbReference type="EC" id="1.11.1.7"/>
    </reaction>
</comment>
<dbReference type="GO" id="GO:0020037">
    <property type="term" value="F:heme binding"/>
    <property type="evidence" value="ECO:0007669"/>
    <property type="project" value="UniProtKB-UniRule"/>
</dbReference>
<feature type="binding site" description="axial binding residue" evidence="10">
    <location>
        <position position="204"/>
    </location>
    <ligand>
        <name>heme b</name>
        <dbReference type="ChEBI" id="CHEBI:60344"/>
    </ligand>
    <ligandPart>
        <name>Fe</name>
        <dbReference type="ChEBI" id="CHEBI:18248"/>
    </ligandPart>
</feature>
<feature type="binding site" evidence="10">
    <location>
        <position position="92"/>
    </location>
    <ligand>
        <name>Ca(2+)</name>
        <dbReference type="ChEBI" id="CHEBI:29108"/>
        <label>1</label>
    </ligand>
</feature>
<evidence type="ECO:0000256" key="3">
    <source>
        <dbReference type="ARBA" id="ARBA00012313"/>
    </source>
</evidence>
<sequence length="296" mass="32015">MGLGYCTLIMYYELDCFQVLTAFPVTIGKAPTTLNKTCVDDIGVLLQFDVYKESCPEADPYILSWVESAISEEPRTAASMLHLPFHDCFVNGLGASVLLDDTENFVGEKSWTIELELVKSDLESVCPETVSCANILAVVATDSVLLSGGPSWEVQMGRKDSLSASKAAATGNIRAPNSSVSTVVANFQNVGIIQNDMVALSGAHTIGKARCSTLSSRFLCPGNYGGRDVYVDFVQSLQQPCSTVDSNTTVAHLDLVTPATFDNLLGKGFLPSDQFFVIEIAHVRLQNPTWRTIIIL</sequence>
<dbReference type="GO" id="GO:0005576">
    <property type="term" value="C:extracellular region"/>
    <property type="evidence" value="ECO:0007669"/>
    <property type="project" value="UniProtKB-SubCell"/>
</dbReference>
<comment type="function">
    <text evidence="12">Removal of H(2)O(2), oxidation of toxic reductants, biosynthesis and degradation of lignin, suberization, auxin catabolism, response to environmental stresses such as wounding, pathogen attack and oxidative stress.</text>
</comment>
<evidence type="ECO:0000259" key="13">
    <source>
        <dbReference type="PROSITE" id="PS50873"/>
    </source>
</evidence>
<dbReference type="InterPro" id="IPR019793">
    <property type="entry name" value="Peroxidases_heam-ligand_BS"/>
</dbReference>
<comment type="similarity">
    <text evidence="12">Belongs to the peroxidase family. Classical plant (class III) peroxidase subfamily.</text>
</comment>
<keyword evidence="8 10" id="KW-0408">Iron</keyword>
<evidence type="ECO:0000313" key="14">
    <source>
        <dbReference type="EMBL" id="AHL39164.1"/>
    </source>
</evidence>
<evidence type="ECO:0000256" key="5">
    <source>
        <dbReference type="ARBA" id="ARBA00022617"/>
    </source>
</evidence>
<evidence type="ECO:0000256" key="6">
    <source>
        <dbReference type="ARBA" id="ARBA00022723"/>
    </source>
</evidence>
<dbReference type="PROSITE" id="PS00435">
    <property type="entry name" value="PEROXIDASE_1"/>
    <property type="match status" value="1"/>
</dbReference>
<dbReference type="Gene3D" id="1.10.420.10">
    <property type="entry name" value="Peroxidase, domain 2"/>
    <property type="match status" value="1"/>
</dbReference>
<feature type="binding site" evidence="10">
    <location>
        <position position="96"/>
    </location>
    <ligand>
        <name>Ca(2+)</name>
        <dbReference type="ChEBI" id="CHEBI:29108"/>
        <label>1</label>
    </ligand>
</feature>
<evidence type="ECO:0000256" key="12">
    <source>
        <dbReference type="RuleBase" id="RU362060"/>
    </source>
</evidence>
<keyword evidence="10 12" id="KW-0106">Calcium</keyword>
<evidence type="ECO:0000256" key="2">
    <source>
        <dbReference type="ARBA" id="ARBA00006873"/>
    </source>
</evidence>
<feature type="binding site" evidence="10">
    <location>
        <position position="90"/>
    </location>
    <ligand>
        <name>Ca(2+)</name>
        <dbReference type="ChEBI" id="CHEBI:29108"/>
        <label>1</label>
    </ligand>
</feature>
<feature type="disulfide bond" evidence="11">
    <location>
        <begin position="55"/>
        <end position="126"/>
    </location>
</feature>
<dbReference type="EC" id="1.11.1.7" evidence="3 12"/>
<evidence type="ECO:0000256" key="9">
    <source>
        <dbReference type="PIRSR" id="PIRSR600823-1"/>
    </source>
</evidence>
<gene>
    <name evidence="14" type="primary">PRX60</name>
</gene>
<dbReference type="Pfam" id="PF00141">
    <property type="entry name" value="peroxidase"/>
    <property type="match status" value="1"/>
</dbReference>
<dbReference type="GO" id="GO:0140825">
    <property type="term" value="F:lactoperoxidase activity"/>
    <property type="evidence" value="ECO:0007669"/>
    <property type="project" value="UniProtKB-EC"/>
</dbReference>
<evidence type="ECO:0000256" key="8">
    <source>
        <dbReference type="ARBA" id="ARBA00023004"/>
    </source>
</evidence>
<dbReference type="PROSITE" id="PS50873">
    <property type="entry name" value="PEROXIDASE_4"/>
    <property type="match status" value="1"/>
</dbReference>
<feature type="binding site" evidence="10">
    <location>
        <position position="108"/>
    </location>
    <ligand>
        <name>Ca(2+)</name>
        <dbReference type="ChEBI" id="CHEBI:29108"/>
        <label>1</label>
    </ligand>
</feature>
<protein>
    <recommendedName>
        <fullName evidence="3 12">Peroxidase</fullName>
        <ecNumber evidence="3 12">1.11.1.7</ecNumber>
    </recommendedName>
</protein>
<reference evidence="14" key="1">
    <citation type="submission" date="2014-01" db="EMBL/GenBank/DDBJ databases">
        <title>Functional Evolution of Populus Class III Peroxidase Gene Family.</title>
        <authorList>
            <person name="Ren L.-L."/>
        </authorList>
    </citation>
    <scope>NUCLEOTIDE SEQUENCE</scope>
</reference>
<dbReference type="PRINTS" id="PR00461">
    <property type="entry name" value="PLPEROXIDASE"/>
</dbReference>
<dbReference type="GO" id="GO:0046872">
    <property type="term" value="F:metal ion binding"/>
    <property type="evidence" value="ECO:0007669"/>
    <property type="project" value="UniProtKB-UniRule"/>
</dbReference>
<comment type="similarity">
    <text evidence="2">Belongs to the peroxidase family. Ascorbate peroxidase subfamily.</text>
</comment>
<dbReference type="PANTHER" id="PTHR31388:SF28">
    <property type="entry name" value="PEROXIDASE 40"/>
    <property type="match status" value="1"/>
</dbReference>
<comment type="cofactor">
    <cofactor evidence="10 12">
        <name>Ca(2+)</name>
        <dbReference type="ChEBI" id="CHEBI:29108"/>
    </cofactor>
    <text evidence="10 12">Binds 2 calcium ions per subunit.</text>
</comment>
<feature type="active site" description="Proton acceptor" evidence="9">
    <location>
        <position position="86"/>
    </location>
</feature>
<feature type="binding site" evidence="10">
    <location>
        <position position="257"/>
    </location>
    <ligand>
        <name>Ca(2+)</name>
        <dbReference type="ChEBI" id="CHEBI:29108"/>
        <label>2</label>
    </ligand>
</feature>
<keyword evidence="5 12" id="KW-0349">Heme</keyword>
<comment type="subcellular location">
    <subcellularLocation>
        <location evidence="12">Secreted</location>
    </subcellularLocation>
</comment>
<accession>W8Q499</accession>
<dbReference type="InterPro" id="IPR002016">
    <property type="entry name" value="Haem_peroxidase"/>
</dbReference>
<feature type="binding site" evidence="10">
    <location>
        <position position="205"/>
    </location>
    <ligand>
        <name>Ca(2+)</name>
        <dbReference type="ChEBI" id="CHEBI:29108"/>
        <label>2</label>
    </ligand>
</feature>
<feature type="binding site" evidence="10">
    <location>
        <position position="254"/>
    </location>
    <ligand>
        <name>Ca(2+)</name>
        <dbReference type="ChEBI" id="CHEBI:29108"/>
        <label>2</label>
    </ligand>
</feature>
<feature type="binding site" evidence="10">
    <location>
        <position position="262"/>
    </location>
    <ligand>
        <name>Ca(2+)</name>
        <dbReference type="ChEBI" id="CHEBI:29108"/>
        <label>2</label>
    </ligand>
</feature>
<dbReference type="SUPFAM" id="SSF48113">
    <property type="entry name" value="Heme-dependent peroxidases"/>
    <property type="match status" value="1"/>
</dbReference>
<evidence type="ECO:0000256" key="4">
    <source>
        <dbReference type="ARBA" id="ARBA00022559"/>
    </source>
</evidence>
<keyword evidence="12" id="KW-0964">Secreted</keyword>
<keyword evidence="12" id="KW-0376">Hydrogen peroxide</keyword>
<keyword evidence="7 12" id="KW-0560">Oxidoreductase</keyword>
<comment type="cofactor">
    <cofactor evidence="10 12">
        <name>heme b</name>
        <dbReference type="ChEBI" id="CHEBI:60344"/>
    </cofactor>
    <text evidence="10 12">Binds 1 heme b (iron(II)-protoporphyrin IX) group per subunit.</text>
</comment>
<dbReference type="PRINTS" id="PR00458">
    <property type="entry name" value="PEROXIDASE"/>
</dbReference>
<evidence type="ECO:0000256" key="10">
    <source>
        <dbReference type="PIRSR" id="PIRSR600823-3"/>
    </source>
</evidence>
<dbReference type="GO" id="GO:0006979">
    <property type="term" value="P:response to oxidative stress"/>
    <property type="evidence" value="ECO:0007669"/>
    <property type="project" value="UniProtKB-UniRule"/>
</dbReference>
<dbReference type="EMBL" id="KJ201825">
    <property type="protein sequence ID" value="AHL39164.1"/>
    <property type="molecule type" value="mRNA"/>
</dbReference>
<evidence type="ECO:0000256" key="1">
    <source>
        <dbReference type="ARBA" id="ARBA00000189"/>
    </source>
</evidence>
<dbReference type="AlphaFoldDB" id="W8Q499"/>
<evidence type="ECO:0000256" key="11">
    <source>
        <dbReference type="PIRSR" id="PIRSR600823-5"/>
    </source>
</evidence>
<feature type="domain" description="Plant heme peroxidase family profile" evidence="13">
    <location>
        <begin position="45"/>
        <end position="263"/>
    </location>
</feature>
<dbReference type="InterPro" id="IPR010255">
    <property type="entry name" value="Haem_peroxidase_sf"/>
</dbReference>
<keyword evidence="11" id="KW-1015">Disulfide bond</keyword>